<evidence type="ECO:0008006" key="3">
    <source>
        <dbReference type="Google" id="ProtNLM"/>
    </source>
</evidence>
<dbReference type="NCBIfam" id="TIGR02167">
    <property type="entry name" value="Liste_lipo_26"/>
    <property type="match status" value="2"/>
</dbReference>
<evidence type="ECO:0000313" key="1">
    <source>
        <dbReference type="EMBL" id="GMI18213.1"/>
    </source>
</evidence>
<protein>
    <recommendedName>
        <fullName evidence="3">BspA family leucine-rich repeat surface protein</fullName>
    </recommendedName>
</protein>
<sequence length="287" mass="31811">MSTPVANQTLLLKTEGTDAFLREGYILPARLKAGSEPLTDEKMKKAAVDWCTGGDARSKVTKTHGLMEDWDTSSVTDMKELSQCWNVASVNDTSNIFSYASSFNGGLSGWNVANVEDMNNMFCMAQSFNQDLSAWNQEKCTNMQEMFISASSFNGYLNEWNVANVKYMGQLFGDARSFNQDLSGWNVENVKDMRSMFIEAIAFEGKGLSGWKVLLVSDFSSMFYGAPASNQDISAWDVSNAQTNDKLRYILCDADSFSNNLCDDGASVSWQKVGYCIDGKLAVDPCW</sequence>
<dbReference type="InterPro" id="IPR011889">
    <property type="entry name" value="Liste_lipo_26"/>
</dbReference>
<accession>A0A9W7L005</accession>
<evidence type="ECO:0000313" key="2">
    <source>
        <dbReference type="Proteomes" id="UP001165122"/>
    </source>
</evidence>
<dbReference type="AlphaFoldDB" id="A0A9W7L005"/>
<dbReference type="Pfam" id="PF03382">
    <property type="entry name" value="DUF285"/>
    <property type="match status" value="1"/>
</dbReference>
<dbReference type="EMBL" id="BRXW01000326">
    <property type="protein sequence ID" value="GMI18213.1"/>
    <property type="molecule type" value="Genomic_DNA"/>
</dbReference>
<dbReference type="InterPro" id="IPR005046">
    <property type="entry name" value="DUF285"/>
</dbReference>
<organism evidence="1 2">
    <name type="scientific">Triparma laevis f. longispina</name>
    <dbReference type="NCBI Taxonomy" id="1714387"/>
    <lineage>
        <taxon>Eukaryota</taxon>
        <taxon>Sar</taxon>
        <taxon>Stramenopiles</taxon>
        <taxon>Ochrophyta</taxon>
        <taxon>Bolidophyceae</taxon>
        <taxon>Parmales</taxon>
        <taxon>Triparmaceae</taxon>
        <taxon>Triparma</taxon>
    </lineage>
</organism>
<keyword evidence="2" id="KW-1185">Reference proteome</keyword>
<name>A0A9W7L005_9STRA</name>
<dbReference type="Proteomes" id="UP001165122">
    <property type="component" value="Unassembled WGS sequence"/>
</dbReference>
<proteinExistence type="predicted"/>
<comment type="caution">
    <text evidence="1">The sequence shown here is derived from an EMBL/GenBank/DDBJ whole genome shotgun (WGS) entry which is preliminary data.</text>
</comment>
<gene>
    <name evidence="1" type="ORF">TrLO_g15055</name>
</gene>
<reference evidence="2" key="1">
    <citation type="journal article" date="2023" name="Commun. Biol.">
        <title>Genome analysis of Parmales, the sister group of diatoms, reveals the evolutionary specialization of diatoms from phago-mixotrophs to photoautotrophs.</title>
        <authorList>
            <person name="Ban H."/>
            <person name="Sato S."/>
            <person name="Yoshikawa S."/>
            <person name="Yamada K."/>
            <person name="Nakamura Y."/>
            <person name="Ichinomiya M."/>
            <person name="Sato N."/>
            <person name="Blanc-Mathieu R."/>
            <person name="Endo H."/>
            <person name="Kuwata A."/>
            <person name="Ogata H."/>
        </authorList>
    </citation>
    <scope>NUCLEOTIDE SEQUENCE [LARGE SCALE GENOMIC DNA]</scope>
    <source>
        <strain evidence="2">NIES 3700</strain>
    </source>
</reference>